<dbReference type="Proteomes" id="UP000510686">
    <property type="component" value="Chromosome 3"/>
</dbReference>
<keyword evidence="2" id="KW-1185">Reference proteome</keyword>
<accession>A0A7D5UWD9</accession>
<evidence type="ECO:0000313" key="2">
    <source>
        <dbReference type="Proteomes" id="UP000510686"/>
    </source>
</evidence>
<organism evidence="1 2">
    <name type="scientific">Metarhizium brunneum</name>
    <dbReference type="NCBI Taxonomy" id="500148"/>
    <lineage>
        <taxon>Eukaryota</taxon>
        <taxon>Fungi</taxon>
        <taxon>Dikarya</taxon>
        <taxon>Ascomycota</taxon>
        <taxon>Pezizomycotina</taxon>
        <taxon>Sordariomycetes</taxon>
        <taxon>Hypocreomycetidae</taxon>
        <taxon>Hypocreales</taxon>
        <taxon>Clavicipitaceae</taxon>
        <taxon>Metarhizium</taxon>
    </lineage>
</organism>
<dbReference type="EMBL" id="CP058934">
    <property type="protein sequence ID" value="QLI68836.1"/>
    <property type="molecule type" value="Genomic_DNA"/>
</dbReference>
<reference evidence="1 2" key="1">
    <citation type="submission" date="2020-07" db="EMBL/GenBank/DDBJ databases">
        <title>Telomere length de novo assembly of all 7 chromosomes of the fungus, Metarhizium brunneum, using a novel assembly pipeline.</title>
        <authorList>
            <person name="Saud z."/>
            <person name="Kortsinoglou A."/>
            <person name="Kouvelis V.N."/>
            <person name="Butt T.M."/>
        </authorList>
    </citation>
    <scope>NUCLEOTIDE SEQUENCE [LARGE SCALE GENOMIC DNA]</scope>
    <source>
        <strain evidence="1 2">4556</strain>
    </source>
</reference>
<dbReference type="RefSeq" id="XP_065986677.1">
    <property type="nucleotide sequence ID" value="XM_066130751.1"/>
</dbReference>
<dbReference type="AlphaFoldDB" id="A0A7D5UWD9"/>
<dbReference type="KEGG" id="mbrn:90967853"/>
<proteinExistence type="predicted"/>
<dbReference type="GeneID" id="90967853"/>
<name>A0A7D5UWD9_9HYPO</name>
<sequence length="134" mass="15087">MDANSTPFTLDITVQYLRTVNKVNKYDWPLYATGRAPPPSGYLLHAMDTGRTELDLYKEVRKVSDPRKSKSLVVCLTIANAPSIQALGRTVLSVRLMDRNYLPRGEAQWTSIDVVFGSRRLFGPFTKITISISH</sequence>
<protein>
    <submittedName>
        <fullName evidence="1">Uncharacterized protein</fullName>
    </submittedName>
</protein>
<gene>
    <name evidence="1" type="ORF">G6M90_00g062740</name>
</gene>
<evidence type="ECO:0000313" key="1">
    <source>
        <dbReference type="EMBL" id="QLI68836.1"/>
    </source>
</evidence>
<dbReference type="OrthoDB" id="3016366at2759"/>